<dbReference type="AlphaFoldDB" id="F9DVD8"/>
<reference evidence="1 2" key="1">
    <citation type="submission" date="2011-04" db="EMBL/GenBank/DDBJ databases">
        <authorList>
            <person name="Muzny D."/>
            <person name="Qin X."/>
            <person name="Deng J."/>
            <person name="Jiang H."/>
            <person name="Liu Y."/>
            <person name="Qu J."/>
            <person name="Song X.-Z."/>
            <person name="Zhang L."/>
            <person name="Thornton R."/>
            <person name="Coyle M."/>
            <person name="Francisco L."/>
            <person name="Jackson L."/>
            <person name="Javaid M."/>
            <person name="Korchina V."/>
            <person name="Kovar C."/>
            <person name="Mata R."/>
            <person name="Mathew T."/>
            <person name="Ngo R."/>
            <person name="Nguyen L."/>
            <person name="Nguyen N."/>
            <person name="Okwuonu G."/>
            <person name="Ongeri F."/>
            <person name="Pham C."/>
            <person name="Simmons D."/>
            <person name="Wilczek-Boney K."/>
            <person name="Hale W."/>
            <person name="Jakkamsetti A."/>
            <person name="Pham P."/>
            <person name="Ruth R."/>
            <person name="San Lucas F."/>
            <person name="Warren J."/>
            <person name="Zhang J."/>
            <person name="Zhao Z."/>
            <person name="Zhou C."/>
            <person name="Zhu D."/>
            <person name="Lee S."/>
            <person name="Bess C."/>
            <person name="Blankenburg K."/>
            <person name="Forbes L."/>
            <person name="Fu Q."/>
            <person name="Gubbala S."/>
            <person name="Hirani K."/>
            <person name="Jayaseelan J.C."/>
            <person name="Lara F."/>
            <person name="Munidasa M."/>
            <person name="Palculict T."/>
            <person name="Patil S."/>
            <person name="Pu L.-L."/>
            <person name="Saada N."/>
            <person name="Tang L."/>
            <person name="Weissenberger G."/>
            <person name="Zhu Y."/>
            <person name="Hemphill L."/>
            <person name="Shang Y."/>
            <person name="Youmans B."/>
            <person name="Ayvaz T."/>
            <person name="Ross M."/>
            <person name="Santibanez J."/>
            <person name="Aqrawi P."/>
            <person name="Gross S."/>
            <person name="Joshi V."/>
            <person name="Fowler G."/>
            <person name="Nazareth L."/>
            <person name="Reid J."/>
            <person name="Worley K."/>
            <person name="Petrosino J."/>
            <person name="Highlander S."/>
            <person name="Gibbs R."/>
        </authorList>
    </citation>
    <scope>NUCLEOTIDE SEQUENCE [LARGE SCALE GENOMIC DNA]</scope>
    <source>
        <strain evidence="1 2">2681</strain>
    </source>
</reference>
<protein>
    <submittedName>
        <fullName evidence="1">Uncharacterized protein</fullName>
    </submittedName>
</protein>
<dbReference type="EMBL" id="AFPZ01000088">
    <property type="protein sequence ID" value="EGQ22729.1"/>
    <property type="molecule type" value="Genomic_DNA"/>
</dbReference>
<dbReference type="HOGENOM" id="CLU_1702139_0_0_9"/>
<accession>F9DVD8</accession>
<dbReference type="Proteomes" id="UP000005316">
    <property type="component" value="Unassembled WGS sequence"/>
</dbReference>
<name>F9DVD8_9BACL</name>
<evidence type="ECO:0000313" key="1">
    <source>
        <dbReference type="EMBL" id="EGQ22729.1"/>
    </source>
</evidence>
<sequence>MEVGFMVSNYNCSIDIRFSNGDIQFDVTNGTQLFSFKSGIGFIAIPVFFSTLSSLYKGEISEAELVCHGNYDYYLFSTDGTNLFIEHVSHFPDGVFKYEFNLKKYISAISTGFKKYLKQLEEEGILPLKSQETAHPLGDDMVNAFHDFSSLLSH</sequence>
<gene>
    <name evidence="1" type="ORF">HMPREF9372_2769</name>
</gene>
<organism evidence="1 2">
    <name type="scientific">Sporosarcina newyorkensis 2681</name>
    <dbReference type="NCBI Taxonomy" id="1027292"/>
    <lineage>
        <taxon>Bacteria</taxon>
        <taxon>Bacillati</taxon>
        <taxon>Bacillota</taxon>
        <taxon>Bacilli</taxon>
        <taxon>Bacillales</taxon>
        <taxon>Caryophanaceae</taxon>
        <taxon>Sporosarcina</taxon>
    </lineage>
</organism>
<evidence type="ECO:0000313" key="2">
    <source>
        <dbReference type="Proteomes" id="UP000005316"/>
    </source>
</evidence>
<proteinExistence type="predicted"/>
<comment type="caution">
    <text evidence="1">The sequence shown here is derived from an EMBL/GenBank/DDBJ whole genome shotgun (WGS) entry which is preliminary data.</text>
</comment>